<organism evidence="2 3">
    <name type="scientific">Madurella fahalii</name>
    <dbReference type="NCBI Taxonomy" id="1157608"/>
    <lineage>
        <taxon>Eukaryota</taxon>
        <taxon>Fungi</taxon>
        <taxon>Dikarya</taxon>
        <taxon>Ascomycota</taxon>
        <taxon>Pezizomycotina</taxon>
        <taxon>Sordariomycetes</taxon>
        <taxon>Sordariomycetidae</taxon>
        <taxon>Sordariales</taxon>
        <taxon>Sordariales incertae sedis</taxon>
        <taxon>Madurella</taxon>
    </lineage>
</organism>
<protein>
    <submittedName>
        <fullName evidence="2">Uncharacterized protein</fullName>
    </submittedName>
</protein>
<evidence type="ECO:0000256" key="1">
    <source>
        <dbReference type="SAM" id="MobiDB-lite"/>
    </source>
</evidence>
<feature type="region of interest" description="Disordered" evidence="1">
    <location>
        <begin position="29"/>
        <end position="77"/>
    </location>
</feature>
<accession>A0ABQ0G1K2</accession>
<feature type="compositionally biased region" description="Polar residues" evidence="1">
    <location>
        <begin position="41"/>
        <end position="55"/>
    </location>
</feature>
<keyword evidence="3" id="KW-1185">Reference proteome</keyword>
<dbReference type="EMBL" id="BAAFSV010000001">
    <property type="protein sequence ID" value="GAB1311636.1"/>
    <property type="molecule type" value="Genomic_DNA"/>
</dbReference>
<gene>
    <name evidence="2" type="ORF">MFIFM68171_01846</name>
</gene>
<sequence length="77" mass="8007">MATLLNSSPERARNSNSALVYSPSMTACAKADEPGGGGVKTENQLSRRTPPNSTRSKVENGTVDLPKTDSEKASLAG</sequence>
<dbReference type="RefSeq" id="XP_070913369.1">
    <property type="nucleotide sequence ID" value="XM_071057268.1"/>
</dbReference>
<evidence type="ECO:0000313" key="2">
    <source>
        <dbReference type="EMBL" id="GAB1311636.1"/>
    </source>
</evidence>
<feature type="compositionally biased region" description="Basic and acidic residues" evidence="1">
    <location>
        <begin position="66"/>
        <end position="77"/>
    </location>
</feature>
<proteinExistence type="predicted"/>
<reference evidence="2 3" key="1">
    <citation type="submission" date="2024-09" db="EMBL/GenBank/DDBJ databases">
        <title>Itraconazole resistance in Madurella fahalii resulting from another homologue of gene encoding cytochrome P450 14-alpha sterol demethylase (CYP51).</title>
        <authorList>
            <person name="Yoshioka I."/>
            <person name="Fahal A.H."/>
            <person name="Kaneko S."/>
            <person name="Yaguchi T."/>
        </authorList>
    </citation>
    <scope>NUCLEOTIDE SEQUENCE [LARGE SCALE GENOMIC DNA]</scope>
    <source>
        <strain evidence="2 3">IFM 68171</strain>
    </source>
</reference>
<name>A0ABQ0G1K2_9PEZI</name>
<dbReference type="GeneID" id="98172591"/>
<evidence type="ECO:0000313" key="3">
    <source>
        <dbReference type="Proteomes" id="UP001628179"/>
    </source>
</evidence>
<comment type="caution">
    <text evidence="2">The sequence shown here is derived from an EMBL/GenBank/DDBJ whole genome shotgun (WGS) entry which is preliminary data.</text>
</comment>
<dbReference type="Proteomes" id="UP001628179">
    <property type="component" value="Unassembled WGS sequence"/>
</dbReference>